<dbReference type="GO" id="GO:0004499">
    <property type="term" value="F:N,N-dimethylaniline monooxygenase activity"/>
    <property type="evidence" value="ECO:0007669"/>
    <property type="project" value="InterPro"/>
</dbReference>
<protein>
    <recommendedName>
        <fullName evidence="5">Flavin-containing monooxygenase</fullName>
        <ecNumber evidence="5">1.-.-.-</ecNumber>
    </recommendedName>
</protein>
<keyword evidence="2 5" id="KW-0285">Flavoprotein</keyword>
<dbReference type="InterPro" id="IPR000960">
    <property type="entry name" value="Flavin_mOase"/>
</dbReference>
<evidence type="ECO:0000256" key="4">
    <source>
        <dbReference type="ARBA" id="ARBA00023002"/>
    </source>
</evidence>
<dbReference type="EMBL" id="LNIX01000001">
    <property type="protein sequence ID" value="OXA62163.1"/>
    <property type="molecule type" value="Genomic_DNA"/>
</dbReference>
<dbReference type="SUPFAM" id="SSF51905">
    <property type="entry name" value="FAD/NAD(P)-binding domain"/>
    <property type="match status" value="1"/>
</dbReference>
<evidence type="ECO:0000256" key="1">
    <source>
        <dbReference type="ARBA" id="ARBA00010139"/>
    </source>
</evidence>
<comment type="cofactor">
    <cofactor evidence="5">
        <name>FAD</name>
        <dbReference type="ChEBI" id="CHEBI:57692"/>
    </cofactor>
</comment>
<evidence type="ECO:0000313" key="8">
    <source>
        <dbReference type="Proteomes" id="UP000198287"/>
    </source>
</evidence>
<dbReference type="AlphaFoldDB" id="A0A226EX30"/>
<dbReference type="Pfam" id="PF00743">
    <property type="entry name" value="FMO-like"/>
    <property type="match status" value="1"/>
</dbReference>
<accession>A0A226EX30</accession>
<dbReference type="GO" id="GO:0050661">
    <property type="term" value="F:NADP binding"/>
    <property type="evidence" value="ECO:0007669"/>
    <property type="project" value="InterPro"/>
</dbReference>
<name>A0A226EX30_FOLCA</name>
<evidence type="ECO:0000256" key="6">
    <source>
        <dbReference type="SAM" id="MobiDB-lite"/>
    </source>
</evidence>
<gene>
    <name evidence="7" type="ORF">Fcan01_01113</name>
</gene>
<reference evidence="7 8" key="1">
    <citation type="submission" date="2015-12" db="EMBL/GenBank/DDBJ databases">
        <title>The genome of Folsomia candida.</title>
        <authorList>
            <person name="Faddeeva A."/>
            <person name="Derks M.F."/>
            <person name="Anvar Y."/>
            <person name="Smit S."/>
            <person name="Van Straalen N."/>
            <person name="Roelofs D."/>
        </authorList>
    </citation>
    <scope>NUCLEOTIDE SEQUENCE [LARGE SCALE GENOMIC DNA]</scope>
    <source>
        <strain evidence="7 8">VU population</strain>
        <tissue evidence="7">Whole body</tissue>
    </source>
</reference>
<organism evidence="7 8">
    <name type="scientific">Folsomia candida</name>
    <name type="common">Springtail</name>
    <dbReference type="NCBI Taxonomy" id="158441"/>
    <lineage>
        <taxon>Eukaryota</taxon>
        <taxon>Metazoa</taxon>
        <taxon>Ecdysozoa</taxon>
        <taxon>Arthropoda</taxon>
        <taxon>Hexapoda</taxon>
        <taxon>Collembola</taxon>
        <taxon>Entomobryomorpha</taxon>
        <taxon>Isotomoidea</taxon>
        <taxon>Isotomidae</taxon>
        <taxon>Proisotominae</taxon>
        <taxon>Folsomia</taxon>
    </lineage>
</organism>
<dbReference type="PRINTS" id="PR00370">
    <property type="entry name" value="FMOXYGENASE"/>
</dbReference>
<evidence type="ECO:0000256" key="5">
    <source>
        <dbReference type="RuleBase" id="RU361177"/>
    </source>
</evidence>
<dbReference type="PANTHER" id="PTHR42877">
    <property type="entry name" value="L-ORNITHINE N(5)-MONOOXYGENASE-RELATED"/>
    <property type="match status" value="1"/>
</dbReference>
<dbReference type="InterPro" id="IPR051209">
    <property type="entry name" value="FAD-bind_Monooxygenase_sf"/>
</dbReference>
<comment type="similarity">
    <text evidence="5">Belongs to the FMO family.</text>
</comment>
<dbReference type="PANTHER" id="PTHR42877:SF4">
    <property type="entry name" value="FAD_NAD(P)-BINDING DOMAIN-CONTAINING PROTEIN-RELATED"/>
    <property type="match status" value="1"/>
</dbReference>
<keyword evidence="4 5" id="KW-0560">Oxidoreductase</keyword>
<dbReference type="GO" id="GO:0050660">
    <property type="term" value="F:flavin adenine dinucleotide binding"/>
    <property type="evidence" value="ECO:0007669"/>
    <property type="project" value="InterPro"/>
</dbReference>
<keyword evidence="8" id="KW-1185">Reference proteome</keyword>
<sequence>MLGEMKICVIGGGLSGICAAVKLKTKLGVNEFTIFDENEDFGGVWLTHTYPKCACDVSTQIYSFSFVPNPDWTKLFPKQPEVLAYLQSIAKKHDLYKNSRFNRQIQTLTWISKAKQWKVVSLNKETGTTEDWSFDIVIAGPGPFHVPYIPEKFKNFAGPVIHSARWDSSVSLKDKMVAVVGSGSAACQIIPGIVNDVKTLYSFQRRPAWVFYKFQADIPHLARAAVRNVPLLQGSARAVAATLYDVGFQFHSKNSVIHAVGAALCKANILRGVGRLNEKLYKKLVPNYPLGCKRICISNSYYPALARPHVDVIREEVVSVSPEGYISTSDGTTRHVDVIICATGYEQMTTHWFNPVKIFVKEDEIEEGDGIDVTKGLRQDPNFYLGIMTDTLPNMFFIYGPYSLIPHFSAVFCIEYQMNWIVTVLKRMRKMVAGKLERNRDQYQNVVVCVKESAQTDDVRNVRDKMKNTIHGGSVPCNAWNVDKTTGQNLTTFSGAAKDFWWKCRRVRFQDLEFNLTPATHPGCRGVLILLVKFTTLTLKRNDSSEMGVRSGLHKSHLTEEDNPSPTESPILMPFGYVVVLEYQDAFSSKGSTIRCLRPYALVLAKRSQVWPFCANFNSLVRTKGVAKLTSVVSLELIFYWSL</sequence>
<evidence type="ECO:0000313" key="7">
    <source>
        <dbReference type="EMBL" id="OXA62163.1"/>
    </source>
</evidence>
<comment type="similarity">
    <text evidence="1">Belongs to the FAD-binding monooxygenase family.</text>
</comment>
<dbReference type="InterPro" id="IPR036188">
    <property type="entry name" value="FAD/NAD-bd_sf"/>
</dbReference>
<proteinExistence type="inferred from homology"/>
<dbReference type="Gene3D" id="3.50.50.60">
    <property type="entry name" value="FAD/NAD(P)-binding domain"/>
    <property type="match status" value="2"/>
</dbReference>
<evidence type="ECO:0000256" key="2">
    <source>
        <dbReference type="ARBA" id="ARBA00022630"/>
    </source>
</evidence>
<dbReference type="InterPro" id="IPR020946">
    <property type="entry name" value="Flavin_mOase-like"/>
</dbReference>
<feature type="region of interest" description="Disordered" evidence="6">
    <location>
        <begin position="547"/>
        <end position="567"/>
    </location>
</feature>
<keyword evidence="5 7" id="KW-0503">Monooxygenase</keyword>
<evidence type="ECO:0000256" key="3">
    <source>
        <dbReference type="ARBA" id="ARBA00022827"/>
    </source>
</evidence>
<keyword evidence="3 5" id="KW-0274">FAD</keyword>
<dbReference type="OrthoDB" id="66881at2759"/>
<dbReference type="EC" id="1.-.-.-" evidence="5"/>
<comment type="caution">
    <text evidence="7">The sequence shown here is derived from an EMBL/GenBank/DDBJ whole genome shotgun (WGS) entry which is preliminary data.</text>
</comment>
<dbReference type="Proteomes" id="UP000198287">
    <property type="component" value="Unassembled WGS sequence"/>
</dbReference>